<dbReference type="STRING" id="947013.SAMN04488109_6320"/>
<keyword evidence="2" id="KW-1185">Reference proteome</keyword>
<name>A0A1M5XAD9_9BACT</name>
<gene>
    <name evidence="1" type="ORF">SAMN04488109_6320</name>
</gene>
<dbReference type="Proteomes" id="UP000184212">
    <property type="component" value="Unassembled WGS sequence"/>
</dbReference>
<reference evidence="1 2" key="1">
    <citation type="submission" date="2016-11" db="EMBL/GenBank/DDBJ databases">
        <authorList>
            <person name="Jaros S."/>
            <person name="Januszkiewicz K."/>
            <person name="Wedrychowicz H."/>
        </authorList>
    </citation>
    <scope>NUCLEOTIDE SEQUENCE [LARGE SCALE GENOMIC DNA]</scope>
    <source>
        <strain evidence="1 2">DSM 24574</strain>
    </source>
</reference>
<evidence type="ECO:0000313" key="1">
    <source>
        <dbReference type="EMBL" id="SHH96837.1"/>
    </source>
</evidence>
<sequence>MKGCPNDWDGQVTAVNKMKNRPAFVRIRTKRWSGLMVYLNSTADKFTPLYGDFSSFFPFYRVSNYLCITNNVQPFKTREFQECLSCDTISNLQTLLPSGVLMVFCLKVSE</sequence>
<organism evidence="1 2">
    <name type="scientific">Chryseolinea serpens</name>
    <dbReference type="NCBI Taxonomy" id="947013"/>
    <lineage>
        <taxon>Bacteria</taxon>
        <taxon>Pseudomonadati</taxon>
        <taxon>Bacteroidota</taxon>
        <taxon>Cytophagia</taxon>
        <taxon>Cytophagales</taxon>
        <taxon>Fulvivirgaceae</taxon>
        <taxon>Chryseolinea</taxon>
    </lineage>
</organism>
<evidence type="ECO:0000313" key="2">
    <source>
        <dbReference type="Proteomes" id="UP000184212"/>
    </source>
</evidence>
<dbReference type="EMBL" id="FQWQ01000006">
    <property type="protein sequence ID" value="SHH96837.1"/>
    <property type="molecule type" value="Genomic_DNA"/>
</dbReference>
<accession>A0A1M5XAD9</accession>
<proteinExistence type="predicted"/>
<protein>
    <submittedName>
        <fullName evidence="1">Uncharacterized protein</fullName>
    </submittedName>
</protein>
<dbReference type="AlphaFoldDB" id="A0A1M5XAD9"/>